<organism evidence="2 3">
    <name type="scientific">Staphylococcus agnetis</name>
    <dbReference type="NCBI Taxonomy" id="985762"/>
    <lineage>
        <taxon>Bacteria</taxon>
        <taxon>Bacillati</taxon>
        <taxon>Bacillota</taxon>
        <taxon>Bacilli</taxon>
        <taxon>Bacillales</taxon>
        <taxon>Staphylococcaceae</taxon>
        <taxon>Staphylococcus</taxon>
    </lineage>
</organism>
<feature type="transmembrane region" description="Helical" evidence="1">
    <location>
        <begin position="36"/>
        <end position="60"/>
    </location>
</feature>
<dbReference type="AlphaFoldDB" id="A0AAW9YV19"/>
<name>A0AAW9YV19_9STAP</name>
<gene>
    <name evidence="2" type="ORF">GLV84_00560</name>
</gene>
<protein>
    <submittedName>
        <fullName evidence="2">Uncharacterized protein</fullName>
    </submittedName>
</protein>
<reference evidence="2" key="1">
    <citation type="submission" date="2019-11" db="EMBL/GenBank/DDBJ databases">
        <title>Whole genome comparisons of Staphylococcus agnetis isolates from cattle and chickens.</title>
        <authorList>
            <person name="Rhoads D."/>
            <person name="Shwani A."/>
            <person name="Adkins P."/>
            <person name="Calcutt M."/>
            <person name="Middleton J."/>
        </authorList>
    </citation>
    <scope>NUCLEOTIDE SEQUENCE</scope>
    <source>
        <strain evidence="2">1387</strain>
    </source>
</reference>
<dbReference type="RefSeq" id="WP_107396835.1">
    <property type="nucleotide sequence ID" value="NZ_PZEA01000009.1"/>
</dbReference>
<keyword evidence="1" id="KW-1133">Transmembrane helix</keyword>
<comment type="caution">
    <text evidence="2">The sequence shown here is derived from an EMBL/GenBank/DDBJ whole genome shotgun (WGS) entry which is preliminary data.</text>
</comment>
<dbReference type="EMBL" id="WMFL01000013">
    <property type="protein sequence ID" value="NJI01378.1"/>
    <property type="molecule type" value="Genomic_DNA"/>
</dbReference>
<evidence type="ECO:0000313" key="2">
    <source>
        <dbReference type="EMBL" id="NJI01378.1"/>
    </source>
</evidence>
<proteinExistence type="predicted"/>
<sequence>MRYHPDARYSKCEKSNCEFCGNQDADITAMSSAKRWLWVIGVLMIVWILIVSVFMVRLIYLSPTHADENKKEIHKVNTSINVLSSSFSQEFMHHAHTGSYDGIHVGMAQREAQKMLGEPSSKIRIDTKEVFIYSNIGIHYDNRIVSNLYIVPQLVTTEAFLNVHGPPTLKNNHYWYYDDDENNAHTIRVYVENNNIKAIENIPQI</sequence>
<accession>A0AAW9YV19</accession>
<evidence type="ECO:0000313" key="3">
    <source>
        <dbReference type="Proteomes" id="UP000646308"/>
    </source>
</evidence>
<evidence type="ECO:0000256" key="1">
    <source>
        <dbReference type="SAM" id="Phobius"/>
    </source>
</evidence>
<dbReference type="Proteomes" id="UP000646308">
    <property type="component" value="Unassembled WGS sequence"/>
</dbReference>
<keyword evidence="1" id="KW-0812">Transmembrane</keyword>
<keyword evidence="1" id="KW-0472">Membrane</keyword>